<evidence type="ECO:0000256" key="2">
    <source>
        <dbReference type="ARBA" id="ARBA00004496"/>
    </source>
</evidence>
<dbReference type="GO" id="GO:0005783">
    <property type="term" value="C:endoplasmic reticulum"/>
    <property type="evidence" value="ECO:0007669"/>
    <property type="project" value="UniProtKB-SubCell"/>
</dbReference>
<evidence type="ECO:0000256" key="11">
    <source>
        <dbReference type="ARBA" id="ARBA00024805"/>
    </source>
</evidence>
<evidence type="ECO:0000256" key="7">
    <source>
        <dbReference type="ARBA" id="ARBA00022553"/>
    </source>
</evidence>
<dbReference type="Pfam" id="PF11566">
    <property type="entry name" value="PI31_Prot_N"/>
    <property type="match status" value="1"/>
</dbReference>
<feature type="domain" description="PI31 proteasome regulator N-terminal" evidence="14">
    <location>
        <begin position="40"/>
        <end position="176"/>
    </location>
</feature>
<evidence type="ECO:0000256" key="1">
    <source>
        <dbReference type="ARBA" id="ARBA00004240"/>
    </source>
</evidence>
<keyword evidence="8" id="KW-0256">Endoplasmic reticulum</keyword>
<comment type="caution">
    <text evidence="15">The sequence shown here is derived from an EMBL/GenBank/DDBJ whole genome shotgun (WGS) entry which is preliminary data.</text>
</comment>
<reference evidence="15" key="1">
    <citation type="submission" date="2020-04" db="EMBL/GenBank/DDBJ databases">
        <authorList>
            <person name="Alioto T."/>
            <person name="Alioto T."/>
            <person name="Gomez Garrido J."/>
        </authorList>
    </citation>
    <scope>NUCLEOTIDE SEQUENCE</scope>
    <source>
        <strain evidence="15">A484AB</strain>
    </source>
</reference>
<evidence type="ECO:0000313" key="16">
    <source>
        <dbReference type="Proteomes" id="UP001152795"/>
    </source>
</evidence>
<keyword evidence="16" id="KW-1185">Reference proteome</keyword>
<dbReference type="Gene3D" id="3.40.1000.30">
    <property type="match status" value="1"/>
</dbReference>
<protein>
    <recommendedName>
        <fullName evidence="4">Proteasome inhibitor PI31 subunit</fullName>
    </recommendedName>
</protein>
<evidence type="ECO:0000256" key="12">
    <source>
        <dbReference type="SAM" id="MobiDB-lite"/>
    </source>
</evidence>
<evidence type="ECO:0000256" key="10">
    <source>
        <dbReference type="ARBA" id="ARBA00022990"/>
    </source>
</evidence>
<name>A0A6S7GP74_PARCT</name>
<dbReference type="OrthoDB" id="68090at2759"/>
<organism evidence="15 16">
    <name type="scientific">Paramuricea clavata</name>
    <name type="common">Red gorgonian</name>
    <name type="synonym">Violescent sea-whip</name>
    <dbReference type="NCBI Taxonomy" id="317549"/>
    <lineage>
        <taxon>Eukaryota</taxon>
        <taxon>Metazoa</taxon>
        <taxon>Cnidaria</taxon>
        <taxon>Anthozoa</taxon>
        <taxon>Octocorallia</taxon>
        <taxon>Malacalcyonacea</taxon>
        <taxon>Plexauridae</taxon>
        <taxon>Paramuricea</taxon>
    </lineage>
</organism>
<keyword evidence="6" id="KW-0963">Cytoplasm</keyword>
<dbReference type="PANTHER" id="PTHR13266:SF1">
    <property type="entry name" value="PROTEASOME INHIBITOR PI31 SUBUNIT"/>
    <property type="match status" value="1"/>
</dbReference>
<comment type="subcellular location">
    <subcellularLocation>
        <location evidence="2">Cytoplasm</location>
    </subcellularLocation>
    <subcellularLocation>
        <location evidence="1">Endoplasmic reticulum</location>
    </subcellularLocation>
</comment>
<evidence type="ECO:0000259" key="13">
    <source>
        <dbReference type="Pfam" id="PF08577"/>
    </source>
</evidence>
<feature type="region of interest" description="Disordered" evidence="12">
    <location>
        <begin position="282"/>
        <end position="321"/>
    </location>
</feature>
<dbReference type="GO" id="GO:0043161">
    <property type="term" value="P:proteasome-mediated ubiquitin-dependent protein catabolic process"/>
    <property type="evidence" value="ECO:0007669"/>
    <property type="project" value="InterPro"/>
</dbReference>
<dbReference type="Pfam" id="PF08577">
    <property type="entry name" value="PI31_Prot_C"/>
    <property type="match status" value="1"/>
</dbReference>
<feature type="domain" description="PI31 proteasome regulator C-terminal" evidence="13">
    <location>
        <begin position="218"/>
        <end position="286"/>
    </location>
</feature>
<evidence type="ECO:0000256" key="9">
    <source>
        <dbReference type="ARBA" id="ARBA00022942"/>
    </source>
</evidence>
<dbReference type="GO" id="GO:0000502">
    <property type="term" value="C:proteasome complex"/>
    <property type="evidence" value="ECO:0007669"/>
    <property type="project" value="UniProtKB-KW"/>
</dbReference>
<sequence>MPGHCAYMKYSTGAKQNKNTKWRKMARERYANTLPFCGVKDGHDAIVVAIHTFMIEAGYKCIGIGEEIPESARDISTEGLPQGWNGSPDFYAIQYKLPSSYQKKFLLKILRLGTRLAVHLLDVDKETSYDLTIDTTDYVTADKDELLRNLYDYPQVVRRFEQLEQIFKSDITNKMNVEKETKTETRPSRTRNVPHAQNEPTRPVVYPDDPLRVPPRRPQGSRGRDPLILDPRGFGDPDLLPGHPGAGGMFMDPFHQRHRRPEGDFGYPGLPRGAVPPGARFDPFGPVPPDGGMGGNPRSGRFGRPDPDHLRPPGFEDDMFM</sequence>
<keyword evidence="5" id="KW-0488">Methylation</keyword>
<feature type="compositionally biased region" description="Basic and acidic residues" evidence="12">
    <location>
        <begin position="177"/>
        <end position="187"/>
    </location>
</feature>
<feature type="region of interest" description="Disordered" evidence="12">
    <location>
        <begin position="177"/>
        <end position="229"/>
    </location>
</feature>
<dbReference type="GO" id="GO:0004866">
    <property type="term" value="F:endopeptidase inhibitor activity"/>
    <property type="evidence" value="ECO:0007669"/>
    <property type="project" value="InterPro"/>
</dbReference>
<comment type="function">
    <text evidence="11">Plays an important role in control of proteasome function. Inhibits the hydrolysis of protein and peptide substrates by the 20S proteasome. Also inhibits the activation of the proteasome by the proteasome regulatory proteins PA700 and PA28.</text>
</comment>
<dbReference type="Proteomes" id="UP001152795">
    <property type="component" value="Unassembled WGS sequence"/>
</dbReference>
<proteinExistence type="inferred from homology"/>
<evidence type="ECO:0000256" key="4">
    <source>
        <dbReference type="ARBA" id="ARBA00015575"/>
    </source>
</evidence>
<evidence type="ECO:0000256" key="8">
    <source>
        <dbReference type="ARBA" id="ARBA00022824"/>
    </source>
</evidence>
<dbReference type="InterPro" id="IPR013886">
    <property type="entry name" value="PI31_Prot_C"/>
</dbReference>
<keyword evidence="10" id="KW-0007">Acetylation</keyword>
<evidence type="ECO:0000256" key="6">
    <source>
        <dbReference type="ARBA" id="ARBA00022490"/>
    </source>
</evidence>
<dbReference type="PANTHER" id="PTHR13266">
    <property type="entry name" value="PROTEASOME INHIBITOR"/>
    <property type="match status" value="1"/>
</dbReference>
<comment type="similarity">
    <text evidence="3">Belongs to the proteasome inhibitor PI31 family.</text>
</comment>
<dbReference type="InterPro" id="IPR021625">
    <property type="entry name" value="PI31_Prot_N"/>
</dbReference>
<evidence type="ECO:0000256" key="5">
    <source>
        <dbReference type="ARBA" id="ARBA00022481"/>
    </source>
</evidence>
<keyword evidence="9" id="KW-0647">Proteasome</keyword>
<evidence type="ECO:0000259" key="14">
    <source>
        <dbReference type="Pfam" id="PF11566"/>
    </source>
</evidence>
<dbReference type="EMBL" id="CACRXK020002642">
    <property type="protein sequence ID" value="CAB3995334.1"/>
    <property type="molecule type" value="Genomic_DNA"/>
</dbReference>
<evidence type="ECO:0000313" key="15">
    <source>
        <dbReference type="EMBL" id="CAB3995334.1"/>
    </source>
</evidence>
<dbReference type="AlphaFoldDB" id="A0A6S7GP74"/>
<gene>
    <name evidence="15" type="ORF">PACLA_8A009395</name>
</gene>
<dbReference type="GO" id="GO:0070628">
    <property type="term" value="F:proteasome binding"/>
    <property type="evidence" value="ECO:0007669"/>
    <property type="project" value="InterPro"/>
</dbReference>
<accession>A0A6S7GP74</accession>
<keyword evidence="7" id="KW-0597">Phosphoprotein</keyword>
<evidence type="ECO:0000256" key="3">
    <source>
        <dbReference type="ARBA" id="ARBA00006405"/>
    </source>
</evidence>
<dbReference type="InterPro" id="IPR045128">
    <property type="entry name" value="PI31-like"/>
</dbReference>